<comment type="similarity">
    <text evidence="1 4">Belongs to the glycosyl hydrolase 43 family.</text>
</comment>
<protein>
    <submittedName>
        <fullName evidence="6">Glycoside hydrolase family 43 protein</fullName>
    </submittedName>
</protein>
<keyword evidence="7" id="KW-1185">Reference proteome</keyword>
<dbReference type="Gene3D" id="2.60.120.200">
    <property type="match status" value="1"/>
</dbReference>
<dbReference type="PANTHER" id="PTHR42812:SF12">
    <property type="entry name" value="BETA-XYLOSIDASE-RELATED"/>
    <property type="match status" value="1"/>
</dbReference>
<evidence type="ECO:0000256" key="3">
    <source>
        <dbReference type="ARBA" id="ARBA00023295"/>
    </source>
</evidence>
<evidence type="ECO:0000313" key="7">
    <source>
        <dbReference type="Proteomes" id="UP001500622"/>
    </source>
</evidence>
<comment type="caution">
    <text evidence="6">The sequence shown here is derived from an EMBL/GenBank/DDBJ whole genome shotgun (WGS) entry which is preliminary data.</text>
</comment>
<dbReference type="EMBL" id="BAABGN010000005">
    <property type="protein sequence ID" value="GAA4421217.1"/>
    <property type="molecule type" value="Genomic_DNA"/>
</dbReference>
<organism evidence="6 7">
    <name type="scientific">Georgenia halophila</name>
    <dbReference type="NCBI Taxonomy" id="620889"/>
    <lineage>
        <taxon>Bacteria</taxon>
        <taxon>Bacillati</taxon>
        <taxon>Actinomycetota</taxon>
        <taxon>Actinomycetes</taxon>
        <taxon>Micrococcales</taxon>
        <taxon>Bogoriellaceae</taxon>
        <taxon>Georgenia</taxon>
    </lineage>
</organism>
<gene>
    <name evidence="6" type="ORF">GCM10023169_13850</name>
</gene>
<reference evidence="7" key="1">
    <citation type="journal article" date="2019" name="Int. J. Syst. Evol. Microbiol.">
        <title>The Global Catalogue of Microorganisms (GCM) 10K type strain sequencing project: providing services to taxonomists for standard genome sequencing and annotation.</title>
        <authorList>
            <consortium name="The Broad Institute Genomics Platform"/>
            <consortium name="The Broad Institute Genome Sequencing Center for Infectious Disease"/>
            <person name="Wu L."/>
            <person name="Ma J."/>
        </authorList>
    </citation>
    <scope>NUCLEOTIDE SEQUENCE [LARGE SCALE GENOMIC DNA]</scope>
    <source>
        <strain evidence="7">JCM 17810</strain>
    </source>
</reference>
<keyword evidence="3 4" id="KW-0326">Glycosidase</keyword>
<accession>A0ABP8L215</accession>
<dbReference type="GO" id="GO:0016787">
    <property type="term" value="F:hydrolase activity"/>
    <property type="evidence" value="ECO:0007669"/>
    <property type="project" value="UniProtKB-KW"/>
</dbReference>
<dbReference type="PANTHER" id="PTHR42812">
    <property type="entry name" value="BETA-XYLOSIDASE"/>
    <property type="match status" value="1"/>
</dbReference>
<evidence type="ECO:0000256" key="2">
    <source>
        <dbReference type="ARBA" id="ARBA00022801"/>
    </source>
</evidence>
<dbReference type="InterPro" id="IPR041542">
    <property type="entry name" value="GH43_C2"/>
</dbReference>
<dbReference type="Pfam" id="PF17851">
    <property type="entry name" value="GH43_C2"/>
    <property type="match status" value="1"/>
</dbReference>
<dbReference type="InterPro" id="IPR006710">
    <property type="entry name" value="Glyco_hydro_43"/>
</dbReference>
<evidence type="ECO:0000313" key="6">
    <source>
        <dbReference type="EMBL" id="GAA4421217.1"/>
    </source>
</evidence>
<evidence type="ECO:0000256" key="1">
    <source>
        <dbReference type="ARBA" id="ARBA00009865"/>
    </source>
</evidence>
<dbReference type="Gene3D" id="2.115.10.20">
    <property type="entry name" value="Glycosyl hydrolase domain, family 43"/>
    <property type="match status" value="1"/>
</dbReference>
<evidence type="ECO:0000256" key="4">
    <source>
        <dbReference type="RuleBase" id="RU361187"/>
    </source>
</evidence>
<dbReference type="InterPro" id="IPR013320">
    <property type="entry name" value="ConA-like_dom_sf"/>
</dbReference>
<evidence type="ECO:0000259" key="5">
    <source>
        <dbReference type="Pfam" id="PF17851"/>
    </source>
</evidence>
<dbReference type="InterPro" id="IPR023296">
    <property type="entry name" value="Glyco_hydro_beta-prop_sf"/>
</dbReference>
<dbReference type="RefSeq" id="WP_345215522.1">
    <property type="nucleotide sequence ID" value="NZ_BAABGN010000005.1"/>
</dbReference>
<dbReference type="InterPro" id="IPR051795">
    <property type="entry name" value="Glycosyl_Hydrlase_43"/>
</dbReference>
<dbReference type="SUPFAM" id="SSF75005">
    <property type="entry name" value="Arabinanase/levansucrase/invertase"/>
    <property type="match status" value="1"/>
</dbReference>
<keyword evidence="2 4" id="KW-0378">Hydrolase</keyword>
<proteinExistence type="inferred from homology"/>
<dbReference type="Pfam" id="PF04616">
    <property type="entry name" value="Glyco_hydro_43"/>
    <property type="match status" value="1"/>
</dbReference>
<dbReference type="SUPFAM" id="SSF49899">
    <property type="entry name" value="Concanavalin A-like lectins/glucanases"/>
    <property type="match status" value="1"/>
</dbReference>
<feature type="domain" description="Beta-xylosidase C-terminal Concanavalin A-like" evidence="5">
    <location>
        <begin position="332"/>
        <end position="522"/>
    </location>
</feature>
<sequence length="547" mass="59688">MLEIVNPVIRGFATDPSIIRVDDWYYVATSSFQWFPTIPLHRSADLAAWEHVGSVTTAAPGGSLAGLPDSGGVWAPSLSHDGDRFWVTYAIVRSVAAAYFDLTVYATWAREIGGPWSEPIALPSHGFDPSLFHHEGRHYLLNLQNDSRPEGRRFDGIVATEVELDEHSARPVGTTRLLLQRDNLLEGPKLYHHTGRFYLVAAEGGTGWEHGALVARGENLFGPYEVDHRPFVTTRDAPDAPLQKTGHVELVEAQSGAWFATMLASRPVDSPHGPRCPLGRETVIQPITWVDGWPRLRSGGHHPEVQIAVDGEHRAAAPAPDAVVQGLGTSWPWSTLRSPPGDWADTTTRPGWLRLVGQHGPESHWAVSLVAQRLAEHKAQVEVTIDAEPTTFTQSAGLVLMYDATAYLTLHVTWAEPIGEAQHGQQWSGRGGRRVVALVQRDSTGRRTVATHDLAPAGAVQLAATIEPTKVTFDVDGVSLGDELDITELSDDAGRLRFTGTMVGVSAHDTVDRAWTADFTAWTLRTTALQAWDQNRTPTPAVIEAMA</sequence>
<dbReference type="Proteomes" id="UP001500622">
    <property type="component" value="Unassembled WGS sequence"/>
</dbReference>
<name>A0ABP8L215_9MICO</name>